<evidence type="ECO:0000256" key="3">
    <source>
        <dbReference type="SAM" id="MobiDB-lite"/>
    </source>
</evidence>
<name>A0A219B2R1_9SPHN</name>
<evidence type="ECO:0000256" key="2">
    <source>
        <dbReference type="ARBA" id="ARBA00022729"/>
    </source>
</evidence>
<sequence length="295" mass="31225">MTRRYASLLILLPVLSACATTPAGYETAQRDSLEDFNRGVYSFNKAVDDAVLKPVAQGYVAAVPAPARKGIGNALGNVEEPLSFVNAVLQGKFKRAFRAVDRFVINSTYGFLGTIDRAAELGLEEQPEDFGQTLAVWGVGSGPFLVLPILGPSSLRDAAGFGVDTVTNPWTRFESSELNLSFEEQAAERVIDVVDLRAGLLGTADSVLAGALDPYVAQRSAYLQNRMAQITDGEASSAVGAGMEEFEPVDYGAPPVEDVSGDGAEMPGSADMPETADDLDDPAPESTSDEPRPGE</sequence>
<evidence type="ECO:0000313" key="5">
    <source>
        <dbReference type="EMBL" id="OWV32413.1"/>
    </source>
</evidence>
<dbReference type="AlphaFoldDB" id="A0A219B2R1"/>
<dbReference type="PRINTS" id="PR01805">
    <property type="entry name" value="VACJLIPOPROT"/>
</dbReference>
<dbReference type="GO" id="GO:0120010">
    <property type="term" value="P:intermembrane phospholipid transfer"/>
    <property type="evidence" value="ECO:0007669"/>
    <property type="project" value="TreeGrafter"/>
</dbReference>
<dbReference type="Proteomes" id="UP000198462">
    <property type="component" value="Unassembled WGS sequence"/>
</dbReference>
<accession>A0A219B2R1</accession>
<dbReference type="PANTHER" id="PTHR30035">
    <property type="entry name" value="LIPOPROTEIN VACJ-RELATED"/>
    <property type="match status" value="1"/>
</dbReference>
<dbReference type="EMBL" id="NFZT01000001">
    <property type="protein sequence ID" value="OWV32413.1"/>
    <property type="molecule type" value="Genomic_DNA"/>
</dbReference>
<evidence type="ECO:0000256" key="4">
    <source>
        <dbReference type="SAM" id="SignalP"/>
    </source>
</evidence>
<dbReference type="PROSITE" id="PS51257">
    <property type="entry name" value="PROKAR_LIPOPROTEIN"/>
    <property type="match status" value="1"/>
</dbReference>
<evidence type="ECO:0000313" key="6">
    <source>
        <dbReference type="Proteomes" id="UP000198462"/>
    </source>
</evidence>
<comment type="similarity">
    <text evidence="1">Belongs to the MlaA family.</text>
</comment>
<evidence type="ECO:0008006" key="7">
    <source>
        <dbReference type="Google" id="ProtNLM"/>
    </source>
</evidence>
<keyword evidence="6" id="KW-1185">Reference proteome</keyword>
<dbReference type="Pfam" id="PF04333">
    <property type="entry name" value="MlaA"/>
    <property type="match status" value="1"/>
</dbReference>
<reference evidence="6" key="1">
    <citation type="submission" date="2017-05" db="EMBL/GenBank/DDBJ databases">
        <authorList>
            <person name="Lin X."/>
        </authorList>
    </citation>
    <scope>NUCLEOTIDE SEQUENCE [LARGE SCALE GENOMIC DNA]</scope>
    <source>
        <strain evidence="6">JLT2012</strain>
    </source>
</reference>
<feature type="region of interest" description="Disordered" evidence="3">
    <location>
        <begin position="245"/>
        <end position="295"/>
    </location>
</feature>
<keyword evidence="2 4" id="KW-0732">Signal</keyword>
<dbReference type="GO" id="GO:0016020">
    <property type="term" value="C:membrane"/>
    <property type="evidence" value="ECO:0007669"/>
    <property type="project" value="InterPro"/>
</dbReference>
<dbReference type="RefSeq" id="WP_088711209.1">
    <property type="nucleotide sequence ID" value="NZ_NFZT01000001.1"/>
</dbReference>
<evidence type="ECO:0000256" key="1">
    <source>
        <dbReference type="ARBA" id="ARBA00010634"/>
    </source>
</evidence>
<proteinExistence type="inferred from homology"/>
<dbReference type="PANTHER" id="PTHR30035:SF3">
    <property type="entry name" value="INTERMEMBRANE PHOSPHOLIPID TRANSPORT SYSTEM LIPOPROTEIN MLAA"/>
    <property type="match status" value="1"/>
</dbReference>
<protein>
    <recommendedName>
        <fullName evidence="7">Surface lipoprotein</fullName>
    </recommendedName>
</protein>
<organism evidence="5 6">
    <name type="scientific">Pacificimonas flava</name>
    <dbReference type="NCBI Taxonomy" id="1234595"/>
    <lineage>
        <taxon>Bacteria</taxon>
        <taxon>Pseudomonadati</taxon>
        <taxon>Pseudomonadota</taxon>
        <taxon>Alphaproteobacteria</taxon>
        <taxon>Sphingomonadales</taxon>
        <taxon>Sphingosinicellaceae</taxon>
        <taxon>Pacificimonas</taxon>
    </lineage>
</organism>
<gene>
    <name evidence="5" type="ORF">B5C34_02400</name>
</gene>
<comment type="caution">
    <text evidence="5">The sequence shown here is derived from an EMBL/GenBank/DDBJ whole genome shotgun (WGS) entry which is preliminary data.</text>
</comment>
<feature type="signal peptide" evidence="4">
    <location>
        <begin position="1"/>
        <end position="19"/>
    </location>
</feature>
<feature type="chain" id="PRO_5012013330" description="Surface lipoprotein" evidence="4">
    <location>
        <begin position="20"/>
        <end position="295"/>
    </location>
</feature>
<feature type="compositionally biased region" description="Acidic residues" evidence="3">
    <location>
        <begin position="274"/>
        <end position="283"/>
    </location>
</feature>
<dbReference type="OrthoDB" id="9785326at2"/>
<dbReference type="InterPro" id="IPR007428">
    <property type="entry name" value="MlaA"/>
</dbReference>